<dbReference type="Proteomes" id="UP000548476">
    <property type="component" value="Unassembled WGS sequence"/>
</dbReference>
<evidence type="ECO:0000256" key="1">
    <source>
        <dbReference type="SAM" id="MobiDB-lite"/>
    </source>
</evidence>
<protein>
    <submittedName>
        <fullName evidence="2">Uncharacterized protein YdhG (YjbR/CyaY superfamily)</fullName>
    </submittedName>
</protein>
<organism evidence="2 3">
    <name type="scientific">Phytomonospora endophytica</name>
    <dbReference type="NCBI Taxonomy" id="714109"/>
    <lineage>
        <taxon>Bacteria</taxon>
        <taxon>Bacillati</taxon>
        <taxon>Actinomycetota</taxon>
        <taxon>Actinomycetes</taxon>
        <taxon>Micromonosporales</taxon>
        <taxon>Micromonosporaceae</taxon>
        <taxon>Phytomonospora</taxon>
    </lineage>
</organism>
<dbReference type="AlphaFoldDB" id="A0A841FBS1"/>
<dbReference type="Gene3D" id="3.90.1150.200">
    <property type="match status" value="1"/>
</dbReference>
<feature type="compositionally biased region" description="Polar residues" evidence="1">
    <location>
        <begin position="1"/>
        <end position="10"/>
    </location>
</feature>
<dbReference type="SUPFAM" id="SSF159888">
    <property type="entry name" value="YdhG-like"/>
    <property type="match status" value="1"/>
</dbReference>
<dbReference type="RefSeq" id="WP_184787600.1">
    <property type="nucleotide sequence ID" value="NZ_BONT01000068.1"/>
</dbReference>
<dbReference type="EMBL" id="JACHGT010000005">
    <property type="protein sequence ID" value="MBB6034731.1"/>
    <property type="molecule type" value="Genomic_DNA"/>
</dbReference>
<evidence type="ECO:0000313" key="2">
    <source>
        <dbReference type="EMBL" id="MBB6034731.1"/>
    </source>
</evidence>
<gene>
    <name evidence="2" type="ORF">HNR73_002585</name>
</gene>
<feature type="compositionally biased region" description="Basic and acidic residues" evidence="1">
    <location>
        <begin position="17"/>
        <end position="35"/>
    </location>
</feature>
<feature type="region of interest" description="Disordered" evidence="1">
    <location>
        <begin position="1"/>
        <end position="35"/>
    </location>
</feature>
<reference evidence="2 3" key="1">
    <citation type="submission" date="2020-08" db="EMBL/GenBank/DDBJ databases">
        <title>Genomic Encyclopedia of Type Strains, Phase IV (KMG-IV): sequencing the most valuable type-strain genomes for metagenomic binning, comparative biology and taxonomic classification.</title>
        <authorList>
            <person name="Goeker M."/>
        </authorList>
    </citation>
    <scope>NUCLEOTIDE SEQUENCE [LARGE SCALE GENOMIC DNA]</scope>
    <source>
        <strain evidence="2 3">YIM 65646</strain>
    </source>
</reference>
<name>A0A841FBS1_9ACTN</name>
<sequence>MAATKDTTGTGYEGFTAEERDAMKQRAKELKASAKAEAKAADAEKDVLAKIAKLNPADRVLAEGFHALVKEHAPELTPRTWYGMPAYARDGKIVCHFQPAEKFKTRYPTITFSDEAKLDDGVLWPVSFALTELNAGSETAIAELLKGAMG</sequence>
<evidence type="ECO:0000313" key="3">
    <source>
        <dbReference type="Proteomes" id="UP000548476"/>
    </source>
</evidence>
<proteinExistence type="predicted"/>
<keyword evidence="3" id="KW-1185">Reference proteome</keyword>
<comment type="caution">
    <text evidence="2">The sequence shown here is derived from an EMBL/GenBank/DDBJ whole genome shotgun (WGS) entry which is preliminary data.</text>
</comment>
<accession>A0A841FBS1</accession>